<comment type="similarity">
    <text evidence="1">Belongs to the PemK/MazF family.</text>
</comment>
<dbReference type="EMBL" id="CP059322">
    <property type="protein sequence ID" value="QLQ39684.1"/>
    <property type="molecule type" value="Genomic_DNA"/>
</dbReference>
<dbReference type="GO" id="GO:0003677">
    <property type="term" value="F:DNA binding"/>
    <property type="evidence" value="ECO:0007669"/>
    <property type="project" value="InterPro"/>
</dbReference>
<feature type="compositionally biased region" description="Gly residues" evidence="3">
    <location>
        <begin position="56"/>
        <end position="67"/>
    </location>
</feature>
<proteinExistence type="inferred from homology"/>
<dbReference type="RefSeq" id="WP_181572068.1">
    <property type="nucleotide sequence ID" value="NZ_CP059322.2"/>
</dbReference>
<name>A0A7L6BCL7_9ACTN</name>
<dbReference type="InterPro" id="IPR003477">
    <property type="entry name" value="PemK-like"/>
</dbReference>
<evidence type="ECO:0000313" key="6">
    <source>
        <dbReference type="Proteomes" id="UP000510844"/>
    </source>
</evidence>
<evidence type="ECO:0000313" key="5">
    <source>
        <dbReference type="EMBL" id="QLQ39684.1"/>
    </source>
</evidence>
<accession>A0A7L6BCL7</accession>
<keyword evidence="6" id="KW-1185">Reference proteome</keyword>
<reference evidence="5 6" key="2">
    <citation type="journal article" date="2021" name="Mar. Drugs">
        <title>A New Micromonospora Strain with Antibiotic Activity Isolated from the Microbiome of a Mid-Atlantic Deep-Sea Sponge.</title>
        <authorList>
            <person name="Back C.R."/>
            <person name="Stennett H.L."/>
            <person name="Williams S.E."/>
            <person name="Wang L."/>
            <person name="Ojeda Gomez J."/>
            <person name="Abdulle O.M."/>
            <person name="Duffy T."/>
            <person name="Neal C."/>
            <person name="Mantell J."/>
            <person name="Jepson M.A."/>
            <person name="Hendry K.R."/>
            <person name="Powell D."/>
            <person name="Stach J.E.M."/>
            <person name="Essex-Lopresti A.E."/>
            <person name="Willis C.L."/>
            <person name="Curnow P."/>
            <person name="Race P.R."/>
        </authorList>
    </citation>
    <scope>NUCLEOTIDE SEQUENCE [LARGE SCALE GENOMIC DNA]</scope>
    <source>
        <strain evidence="5 6">28ISP2-46</strain>
    </source>
</reference>
<protein>
    <submittedName>
        <fullName evidence="5">Type II toxin-antitoxin system PemK/MazF family toxin</fullName>
    </submittedName>
</protein>
<feature type="compositionally biased region" description="Basic and acidic residues" evidence="3">
    <location>
        <begin position="72"/>
        <end position="86"/>
    </location>
</feature>
<sequence length="187" mass="20308">MRDGLIWALVIVACVAAGWLWSEWRRRSADRSAGTGRPARSGDRRRPGGGDRPGRGPRGGRPSGGRTGAPPRPREAGRPDRDRPRPGEIWWADVPYADGTGSKVRPCLVLRVDGADAEVLKITSQDKSDRDDHVSIPTRGWDADAEHDSWLDVSAPIPVPLTAFADKAGDCDAGVWRGVRRLPHLTA</sequence>
<evidence type="ECO:0000256" key="3">
    <source>
        <dbReference type="SAM" id="MobiDB-lite"/>
    </source>
</evidence>
<dbReference type="KEGG" id="mfeu:H1D33_13145"/>
<keyword evidence="4" id="KW-0812">Transmembrane</keyword>
<feature type="transmembrane region" description="Helical" evidence="4">
    <location>
        <begin position="6"/>
        <end position="22"/>
    </location>
</feature>
<feature type="compositionally biased region" description="Basic and acidic residues" evidence="3">
    <location>
        <begin position="40"/>
        <end position="54"/>
    </location>
</feature>
<keyword evidence="4" id="KW-1133">Transmembrane helix</keyword>
<gene>
    <name evidence="5" type="ORF">H1D33_13145</name>
</gene>
<dbReference type="Pfam" id="PF02452">
    <property type="entry name" value="PemK_toxin"/>
    <property type="match status" value="1"/>
</dbReference>
<keyword evidence="2" id="KW-1277">Toxin-antitoxin system</keyword>
<organism evidence="5 6">
    <name type="scientific">Micromonospora robiginosa</name>
    <dbReference type="NCBI Taxonomy" id="2749844"/>
    <lineage>
        <taxon>Bacteria</taxon>
        <taxon>Bacillati</taxon>
        <taxon>Actinomycetota</taxon>
        <taxon>Actinomycetes</taxon>
        <taxon>Micromonosporales</taxon>
        <taxon>Micromonosporaceae</taxon>
        <taxon>Micromonospora</taxon>
    </lineage>
</organism>
<dbReference type="InterPro" id="IPR011067">
    <property type="entry name" value="Plasmid_toxin/cell-grow_inhib"/>
</dbReference>
<evidence type="ECO:0000256" key="1">
    <source>
        <dbReference type="ARBA" id="ARBA00007521"/>
    </source>
</evidence>
<dbReference type="SUPFAM" id="SSF50118">
    <property type="entry name" value="Cell growth inhibitor/plasmid maintenance toxic component"/>
    <property type="match status" value="1"/>
</dbReference>
<feature type="region of interest" description="Disordered" evidence="3">
    <location>
        <begin position="27"/>
        <end position="95"/>
    </location>
</feature>
<dbReference type="Proteomes" id="UP000510844">
    <property type="component" value="Chromosome"/>
</dbReference>
<dbReference type="AlphaFoldDB" id="A0A7L6BCL7"/>
<reference evidence="6" key="1">
    <citation type="submission" date="2020-07" db="EMBL/GenBank/DDBJ databases">
        <title>A new Micromonospora strain with potent antibiotic activity isolated from the microbiome of a mid-Atlantic deep-sea sponge.</title>
        <authorList>
            <person name="Back C.R."/>
            <person name="Stennett H.L."/>
            <person name="Williams S.E."/>
            <person name="Wang L."/>
            <person name="Ojeda Gomez J."/>
            <person name="Abdulle O.M."/>
            <person name="Duffy T."/>
            <person name="Hendry K.R."/>
            <person name="Powell D."/>
            <person name="Stach J.E."/>
            <person name="Essex-Lopresti A.E."/>
            <person name="Willis C.L."/>
            <person name="Curnow P."/>
            <person name="Race P.R."/>
        </authorList>
    </citation>
    <scope>NUCLEOTIDE SEQUENCE [LARGE SCALE GENOMIC DNA]</scope>
    <source>
        <strain evidence="6">28ISP2-46</strain>
    </source>
</reference>
<evidence type="ECO:0000256" key="2">
    <source>
        <dbReference type="ARBA" id="ARBA00022649"/>
    </source>
</evidence>
<dbReference type="Gene3D" id="2.30.30.110">
    <property type="match status" value="1"/>
</dbReference>
<keyword evidence="4" id="KW-0472">Membrane</keyword>
<evidence type="ECO:0000256" key="4">
    <source>
        <dbReference type="SAM" id="Phobius"/>
    </source>
</evidence>